<sequence length="65" mass="7323">MAVQELLTKIGDKWTIFLVPRSTFSADALDFPSLNARPGYFTEDAVFDPEESRKDKSLWRTLGSG</sequence>
<keyword evidence="2" id="KW-1185">Reference proteome</keyword>
<organism evidence="1 2">
    <name type="scientific">Bradyrhizobium canariense</name>
    <dbReference type="NCBI Taxonomy" id="255045"/>
    <lineage>
        <taxon>Bacteria</taxon>
        <taxon>Pseudomonadati</taxon>
        <taxon>Pseudomonadota</taxon>
        <taxon>Alphaproteobacteria</taxon>
        <taxon>Hyphomicrobiales</taxon>
        <taxon>Nitrobacteraceae</taxon>
        <taxon>Bradyrhizobium</taxon>
    </lineage>
</organism>
<reference evidence="2" key="1">
    <citation type="submission" date="2016-10" db="EMBL/GenBank/DDBJ databases">
        <authorList>
            <person name="Varghese N."/>
            <person name="Submissions S."/>
        </authorList>
    </citation>
    <scope>NUCLEOTIDE SEQUENCE [LARGE SCALE GENOMIC DNA]</scope>
    <source>
        <strain evidence="2">GAS369</strain>
    </source>
</reference>
<dbReference type="RefSeq" id="WP_244548891.1">
    <property type="nucleotide sequence ID" value="NZ_LT629750.1"/>
</dbReference>
<proteinExistence type="predicted"/>
<gene>
    <name evidence="1" type="ORF">SAMN05444158_7029</name>
</gene>
<protein>
    <submittedName>
        <fullName evidence="1">Uncharacterized protein</fullName>
    </submittedName>
</protein>
<accession>A0A1H2BCE4</accession>
<dbReference type="EMBL" id="LT629750">
    <property type="protein sequence ID" value="SDT55923.1"/>
    <property type="molecule type" value="Genomic_DNA"/>
</dbReference>
<evidence type="ECO:0000313" key="2">
    <source>
        <dbReference type="Proteomes" id="UP000243904"/>
    </source>
</evidence>
<evidence type="ECO:0000313" key="1">
    <source>
        <dbReference type="EMBL" id="SDT55923.1"/>
    </source>
</evidence>
<dbReference type="AlphaFoldDB" id="A0A1H2BCE4"/>
<dbReference type="Proteomes" id="UP000243904">
    <property type="component" value="Chromosome I"/>
</dbReference>
<name>A0A1H2BCE4_9BRAD</name>